<dbReference type="AlphaFoldDB" id="A0A1F6MQ84"/>
<accession>A0A1F6MQ84</accession>
<protein>
    <submittedName>
        <fullName evidence="1">Uncharacterized protein</fullName>
    </submittedName>
</protein>
<evidence type="ECO:0000313" key="1">
    <source>
        <dbReference type="EMBL" id="OGH73831.1"/>
    </source>
</evidence>
<proteinExistence type="predicted"/>
<evidence type="ECO:0000313" key="2">
    <source>
        <dbReference type="Proteomes" id="UP000177457"/>
    </source>
</evidence>
<name>A0A1F6MQ84_9BACT</name>
<dbReference type="EMBL" id="MFQE01000013">
    <property type="protein sequence ID" value="OGH73831.1"/>
    <property type="molecule type" value="Genomic_DNA"/>
</dbReference>
<gene>
    <name evidence="1" type="ORF">A3C90_00750</name>
</gene>
<sequence length="86" mass="10164">MEEEHFDAAKEALLAHIEQMFLEMEEEMAHSHQEKYALLEDAVENASDLDELRVAFEQWYNDHADEIEFELSHTELWDLALANLDE</sequence>
<comment type="caution">
    <text evidence="1">The sequence shown here is derived from an EMBL/GenBank/DDBJ whole genome shotgun (WGS) entry which is preliminary data.</text>
</comment>
<dbReference type="Proteomes" id="UP000177457">
    <property type="component" value="Unassembled WGS sequence"/>
</dbReference>
<organism evidence="1 2">
    <name type="scientific">Candidatus Magasanikbacteria bacterium RIFCSPHIGHO2_02_FULL_51_14</name>
    <dbReference type="NCBI Taxonomy" id="1798683"/>
    <lineage>
        <taxon>Bacteria</taxon>
        <taxon>Candidatus Magasanikiibacteriota</taxon>
    </lineage>
</organism>
<reference evidence="1 2" key="1">
    <citation type="journal article" date="2016" name="Nat. Commun.">
        <title>Thousands of microbial genomes shed light on interconnected biogeochemical processes in an aquifer system.</title>
        <authorList>
            <person name="Anantharaman K."/>
            <person name="Brown C.T."/>
            <person name="Hug L.A."/>
            <person name="Sharon I."/>
            <person name="Castelle C.J."/>
            <person name="Probst A.J."/>
            <person name="Thomas B.C."/>
            <person name="Singh A."/>
            <person name="Wilkins M.J."/>
            <person name="Karaoz U."/>
            <person name="Brodie E.L."/>
            <person name="Williams K.H."/>
            <person name="Hubbard S.S."/>
            <person name="Banfield J.F."/>
        </authorList>
    </citation>
    <scope>NUCLEOTIDE SEQUENCE [LARGE SCALE GENOMIC DNA]</scope>
</reference>
<dbReference type="STRING" id="1798683.A3C90_00750"/>